<dbReference type="PANTHER" id="PTHR34389:SF2">
    <property type="entry name" value="L-RHAMNOSE MUTAROTASE"/>
    <property type="match status" value="1"/>
</dbReference>
<dbReference type="OrthoDB" id="9799608at2"/>
<comment type="pathway">
    <text evidence="5">Carbohydrate metabolism; L-rhamnose metabolism.</text>
</comment>
<evidence type="ECO:0000256" key="2">
    <source>
        <dbReference type="ARBA" id="ARBA00023235"/>
    </source>
</evidence>
<feature type="binding site" evidence="5">
    <location>
        <position position="50"/>
    </location>
    <ligand>
        <name>substrate</name>
    </ligand>
</feature>
<evidence type="ECO:0000256" key="5">
    <source>
        <dbReference type="HAMAP-Rule" id="MF_01663"/>
    </source>
</evidence>
<keyword evidence="3 5" id="KW-0119">Carbohydrate metabolism</keyword>
<keyword evidence="4 5" id="KW-0684">Rhamnose metabolism</keyword>
<dbReference type="UniPathway" id="UPA00125"/>
<name>A0A1G9XBT7_9HYPH</name>
<dbReference type="AlphaFoldDB" id="A0A1G9XBT7"/>
<evidence type="ECO:0000256" key="3">
    <source>
        <dbReference type="ARBA" id="ARBA00023277"/>
    </source>
</evidence>
<dbReference type="GO" id="GO:0005737">
    <property type="term" value="C:cytoplasm"/>
    <property type="evidence" value="ECO:0007669"/>
    <property type="project" value="UniProtKB-SubCell"/>
</dbReference>
<dbReference type="EC" id="5.1.3.32" evidence="5"/>
<dbReference type="HAMAP" id="MF_01663">
    <property type="entry name" value="L_rham_rotase"/>
    <property type="match status" value="1"/>
</dbReference>
<dbReference type="Pfam" id="PF05336">
    <property type="entry name" value="rhaM"/>
    <property type="match status" value="1"/>
</dbReference>
<organism evidence="6 7">
    <name type="scientific">Methylobacterium phyllostachyos</name>
    <dbReference type="NCBI Taxonomy" id="582672"/>
    <lineage>
        <taxon>Bacteria</taxon>
        <taxon>Pseudomonadati</taxon>
        <taxon>Pseudomonadota</taxon>
        <taxon>Alphaproteobacteria</taxon>
        <taxon>Hyphomicrobiales</taxon>
        <taxon>Methylobacteriaceae</taxon>
        <taxon>Methylobacterium</taxon>
    </lineage>
</organism>
<comment type="similarity">
    <text evidence="5">Belongs to the rhamnose mutarotase family.</text>
</comment>
<comment type="subcellular location">
    <subcellularLocation>
        <location evidence="5">Cytoplasm</location>
    </subcellularLocation>
</comment>
<keyword evidence="7" id="KW-1185">Reference proteome</keyword>
<reference evidence="7" key="1">
    <citation type="submission" date="2016-10" db="EMBL/GenBank/DDBJ databases">
        <authorList>
            <person name="Varghese N."/>
            <person name="Submissions S."/>
        </authorList>
    </citation>
    <scope>NUCLEOTIDE SEQUENCE [LARGE SCALE GENOMIC DNA]</scope>
    <source>
        <strain evidence="7">BL47</strain>
    </source>
</reference>
<feature type="active site" description="Proton donor" evidence="5">
    <location>
        <position position="31"/>
    </location>
</feature>
<comment type="catalytic activity">
    <reaction evidence="5">
        <text>alpha-L-rhamnose = beta-L-rhamnose</text>
        <dbReference type="Rhea" id="RHEA:25584"/>
        <dbReference type="ChEBI" id="CHEBI:27586"/>
        <dbReference type="ChEBI" id="CHEBI:27907"/>
        <dbReference type="EC" id="5.1.3.32"/>
    </reaction>
</comment>
<keyword evidence="2 5" id="KW-0413">Isomerase</keyword>
<dbReference type="PANTHER" id="PTHR34389">
    <property type="entry name" value="L-RHAMNOSE MUTAROTASE"/>
    <property type="match status" value="1"/>
</dbReference>
<keyword evidence="1 5" id="KW-0963">Cytoplasm</keyword>
<feature type="binding site" evidence="5">
    <location>
        <begin position="85"/>
        <end position="86"/>
    </location>
    <ligand>
        <name>substrate</name>
    </ligand>
</feature>
<evidence type="ECO:0000256" key="1">
    <source>
        <dbReference type="ARBA" id="ARBA00022490"/>
    </source>
</evidence>
<proteinExistence type="inferred from homology"/>
<comment type="subunit">
    <text evidence="5">Homodimer.</text>
</comment>
<dbReference type="InterPro" id="IPR013448">
    <property type="entry name" value="L-rhamnose_mutarotase"/>
</dbReference>
<dbReference type="EMBL" id="FNHS01000004">
    <property type="protein sequence ID" value="SDM93906.1"/>
    <property type="molecule type" value="Genomic_DNA"/>
</dbReference>
<dbReference type="Gene3D" id="3.30.70.100">
    <property type="match status" value="1"/>
</dbReference>
<evidence type="ECO:0000313" key="6">
    <source>
        <dbReference type="EMBL" id="SDM93906.1"/>
    </source>
</evidence>
<protein>
    <recommendedName>
        <fullName evidence="5">L-rhamnose mutarotase</fullName>
        <ecNumber evidence="5">5.1.3.32</ecNumber>
    </recommendedName>
    <alternativeName>
        <fullName evidence="5">Rhamnose 1-epimerase</fullName>
    </alternativeName>
    <alternativeName>
        <fullName evidence="5">Type-3 mutarotase</fullName>
    </alternativeName>
</protein>
<comment type="function">
    <text evidence="5">Involved in the anomeric conversion of L-rhamnose.</text>
</comment>
<sequence>MIGPFDPAIYEKHAFAMRLRPGCADAYRERHDALWPELADLLRQAGVADYSIHLEPGTNLLFAVLWRRRDHGMAALPEHPVMRRWWAHMADLMETEPSNAPVVLPLQTLFHLP</sequence>
<dbReference type="SUPFAM" id="SSF54909">
    <property type="entry name" value="Dimeric alpha+beta barrel"/>
    <property type="match status" value="1"/>
</dbReference>
<dbReference type="STRING" id="582672.SAMN05216360_104321"/>
<dbReference type="RefSeq" id="WP_091715019.1">
    <property type="nucleotide sequence ID" value="NZ_FNHS01000004.1"/>
</dbReference>
<evidence type="ECO:0000313" key="7">
    <source>
        <dbReference type="Proteomes" id="UP000198704"/>
    </source>
</evidence>
<dbReference type="InterPro" id="IPR011008">
    <property type="entry name" value="Dimeric_a/b-barrel"/>
</dbReference>
<evidence type="ECO:0000256" key="4">
    <source>
        <dbReference type="ARBA" id="ARBA00023308"/>
    </source>
</evidence>
<accession>A0A1G9XBT7</accession>
<dbReference type="Proteomes" id="UP000198704">
    <property type="component" value="Unassembled WGS sequence"/>
</dbReference>
<dbReference type="InterPro" id="IPR008000">
    <property type="entry name" value="Rham/fucose_mutarotase"/>
</dbReference>
<gene>
    <name evidence="5" type="primary">rhaM</name>
    <name evidence="6" type="ORF">SAMN05216360_104321</name>
</gene>
<dbReference type="GO" id="GO:0062192">
    <property type="term" value="F:L-rhamnose mutarotase activity"/>
    <property type="evidence" value="ECO:0007669"/>
    <property type="project" value="UniProtKB-EC"/>
</dbReference>
<dbReference type="GO" id="GO:0019301">
    <property type="term" value="P:rhamnose catabolic process"/>
    <property type="evidence" value="ECO:0007669"/>
    <property type="project" value="TreeGrafter"/>
</dbReference>
<feature type="binding site" evidence="5">
    <location>
        <position position="27"/>
    </location>
    <ligand>
        <name>substrate</name>
    </ligand>
</feature>